<dbReference type="EMBL" id="BK035253">
    <property type="protein sequence ID" value="DAG89134.1"/>
    <property type="molecule type" value="Genomic_DNA"/>
</dbReference>
<proteinExistence type="predicted"/>
<protein>
    <submittedName>
        <fullName evidence="1">Uncharacterized protein</fullName>
    </submittedName>
</protein>
<evidence type="ECO:0000313" key="1">
    <source>
        <dbReference type="EMBL" id="DAG89134.1"/>
    </source>
</evidence>
<name>A0A8S5VJT4_9CAUD</name>
<reference evidence="1" key="1">
    <citation type="journal article" date="2021" name="Proc. Natl. Acad. Sci. U.S.A.">
        <title>A Catalog of Tens of Thousands of Viruses from Human Metagenomes Reveals Hidden Associations with Chronic Diseases.</title>
        <authorList>
            <person name="Tisza M.J."/>
            <person name="Buck C.B."/>
        </authorList>
    </citation>
    <scope>NUCLEOTIDE SEQUENCE</scope>
    <source>
        <strain evidence="1">CtfgE36</strain>
    </source>
</reference>
<accession>A0A8S5VJT4</accession>
<sequence length="96" mass="11007">MTKPIEHVGFFFESRIPVYLLNGHYYAADGWNGEEYLDSWECKDFKYDTGYGVKPGTDCTLRPVYAFQADGIDLDSLDEASQEFEDAIQIVDFDIC</sequence>
<organism evidence="1">
    <name type="scientific">Ackermannviridae sp</name>
    <dbReference type="NCBI Taxonomy" id="2831612"/>
    <lineage>
        <taxon>Viruses</taxon>
        <taxon>Duplodnaviria</taxon>
        <taxon>Heunggongvirae</taxon>
        <taxon>Uroviricota</taxon>
        <taxon>Caudoviricetes</taxon>
        <taxon>Pantevenvirales</taxon>
        <taxon>Ackermannviridae</taxon>
    </lineage>
</organism>